<feature type="domain" description="Nudix hydrolase" evidence="4">
    <location>
        <begin position="1"/>
        <end position="113"/>
    </location>
</feature>
<dbReference type="PANTHER" id="PTHR43046">
    <property type="entry name" value="GDP-MANNOSE MANNOSYL HYDROLASE"/>
    <property type="match status" value="1"/>
</dbReference>
<dbReference type="OrthoDB" id="9801098at2"/>
<evidence type="ECO:0000256" key="3">
    <source>
        <dbReference type="SAM" id="MobiDB-lite"/>
    </source>
</evidence>
<keyword evidence="2" id="KW-0378">Hydrolase</keyword>
<dbReference type="Proteomes" id="UP000282515">
    <property type="component" value="Unassembled WGS sequence"/>
</dbReference>
<sequence length="120" mass="12978">MVRKHGTGTFMQPGGKPEPGERPVDTIRRELAEELELDLSEDDVEYLGAFESAAANEPGHRVRADAFRVRPVAPAVECAAEIAELRWIGPADLDIVPIAPLSTEFLLPLAWAPGSPHAAE</sequence>
<evidence type="ECO:0000313" key="5">
    <source>
        <dbReference type="EMBL" id="RLV55637.1"/>
    </source>
</evidence>
<accession>A0A3L8PJW3</accession>
<comment type="cofactor">
    <cofactor evidence="1">
        <name>Mg(2+)</name>
        <dbReference type="ChEBI" id="CHEBI:18420"/>
    </cofactor>
</comment>
<dbReference type="CDD" id="cd04690">
    <property type="entry name" value="NUDIX_Hydrolase"/>
    <property type="match status" value="1"/>
</dbReference>
<evidence type="ECO:0000313" key="6">
    <source>
        <dbReference type="Proteomes" id="UP000282515"/>
    </source>
</evidence>
<keyword evidence="6" id="KW-1185">Reference proteome</keyword>
<name>A0A3L8PJW3_9ACTN</name>
<dbReference type="PANTHER" id="PTHR43046:SF2">
    <property type="entry name" value="8-OXO-DGTP DIPHOSPHATASE-RELATED"/>
    <property type="match status" value="1"/>
</dbReference>
<proteinExistence type="predicted"/>
<evidence type="ECO:0000256" key="2">
    <source>
        <dbReference type="ARBA" id="ARBA00022801"/>
    </source>
</evidence>
<dbReference type="SUPFAM" id="SSF55811">
    <property type="entry name" value="Nudix"/>
    <property type="match status" value="1"/>
</dbReference>
<evidence type="ECO:0000259" key="4">
    <source>
        <dbReference type="PROSITE" id="PS51462"/>
    </source>
</evidence>
<organism evidence="5 6">
    <name type="scientific">Aeromicrobium phragmitis</name>
    <dbReference type="NCBI Taxonomy" id="2478914"/>
    <lineage>
        <taxon>Bacteria</taxon>
        <taxon>Bacillati</taxon>
        <taxon>Actinomycetota</taxon>
        <taxon>Actinomycetes</taxon>
        <taxon>Propionibacteriales</taxon>
        <taxon>Nocardioidaceae</taxon>
        <taxon>Aeromicrobium</taxon>
    </lineage>
</organism>
<dbReference type="GO" id="GO:0016787">
    <property type="term" value="F:hydrolase activity"/>
    <property type="evidence" value="ECO:0007669"/>
    <property type="project" value="UniProtKB-KW"/>
</dbReference>
<feature type="region of interest" description="Disordered" evidence="3">
    <location>
        <begin position="1"/>
        <end position="23"/>
    </location>
</feature>
<dbReference type="InterPro" id="IPR000086">
    <property type="entry name" value="NUDIX_hydrolase_dom"/>
</dbReference>
<dbReference type="Gene3D" id="3.90.79.10">
    <property type="entry name" value="Nucleoside Triphosphate Pyrophosphohydrolase"/>
    <property type="match status" value="1"/>
</dbReference>
<reference evidence="5 6" key="1">
    <citation type="submission" date="2018-10" db="EMBL/GenBank/DDBJ databases">
        <title>Aeromicrobium sp. 9W16Y-2 whole genome shotgun sequence.</title>
        <authorList>
            <person name="Li F."/>
        </authorList>
    </citation>
    <scope>NUCLEOTIDE SEQUENCE [LARGE SCALE GENOMIC DNA]</scope>
    <source>
        <strain evidence="5 6">9W16Y-2</strain>
    </source>
</reference>
<dbReference type="Pfam" id="PF00293">
    <property type="entry name" value="NUDIX"/>
    <property type="match status" value="1"/>
</dbReference>
<dbReference type="InterPro" id="IPR015797">
    <property type="entry name" value="NUDIX_hydrolase-like_dom_sf"/>
</dbReference>
<gene>
    <name evidence="5" type="ORF">D9V41_10650</name>
</gene>
<evidence type="ECO:0000256" key="1">
    <source>
        <dbReference type="ARBA" id="ARBA00001946"/>
    </source>
</evidence>
<dbReference type="AlphaFoldDB" id="A0A3L8PJW3"/>
<comment type="caution">
    <text evidence="5">The sequence shown here is derived from an EMBL/GenBank/DDBJ whole genome shotgun (WGS) entry which is preliminary data.</text>
</comment>
<dbReference type="EMBL" id="RDBF01000007">
    <property type="protein sequence ID" value="RLV55637.1"/>
    <property type="molecule type" value="Genomic_DNA"/>
</dbReference>
<protein>
    <submittedName>
        <fullName evidence="5">NUDIX domain-containing protein</fullName>
    </submittedName>
</protein>
<dbReference type="PROSITE" id="PS51462">
    <property type="entry name" value="NUDIX"/>
    <property type="match status" value="1"/>
</dbReference>